<gene>
    <name evidence="1" type="primary">yoeI</name>
    <name evidence="1" type="ORF">EJE24_00385</name>
</gene>
<dbReference type="NCBIfam" id="NF033439">
    <property type="entry name" value="small_mem_YoeI"/>
    <property type="match status" value="1"/>
</dbReference>
<sequence length="20" mass="2254">MGQYFAYVAVITVKEINHVA</sequence>
<dbReference type="Proteomes" id="UP000276389">
    <property type="component" value="Unassembled WGS sequence"/>
</dbReference>
<evidence type="ECO:0000313" key="1">
    <source>
        <dbReference type="EMBL" id="RSK71047.1"/>
    </source>
</evidence>
<dbReference type="InterPro" id="IPR049776">
    <property type="entry name" value="YoeI-like"/>
</dbReference>
<protein>
    <submittedName>
        <fullName evidence="1">Membrane protein YoeI</fullName>
    </submittedName>
</protein>
<accession>A0A428M068</accession>
<dbReference type="AlphaFoldDB" id="A0A428M068"/>
<evidence type="ECO:0000313" key="2">
    <source>
        <dbReference type="Proteomes" id="UP000276389"/>
    </source>
</evidence>
<dbReference type="RefSeq" id="WP_119938412.1">
    <property type="nucleotide sequence ID" value="NZ_CAMLPR010000070.1"/>
</dbReference>
<organism evidence="1 2">
    <name type="scientific">Enterobacter huaxiensis</name>
    <dbReference type="NCBI Taxonomy" id="2494702"/>
    <lineage>
        <taxon>Bacteria</taxon>
        <taxon>Pseudomonadati</taxon>
        <taxon>Pseudomonadota</taxon>
        <taxon>Gammaproteobacteria</taxon>
        <taxon>Enterobacterales</taxon>
        <taxon>Enterobacteriaceae</taxon>
        <taxon>Enterobacter</taxon>
    </lineage>
</organism>
<name>A0A428M068_9ENTR</name>
<proteinExistence type="predicted"/>
<comment type="caution">
    <text evidence="1">The sequence shown here is derived from an EMBL/GenBank/DDBJ whole genome shotgun (WGS) entry which is preliminary data.</text>
</comment>
<dbReference type="EMBL" id="RWHU01000001">
    <property type="protein sequence ID" value="RSK71047.1"/>
    <property type="molecule type" value="Genomic_DNA"/>
</dbReference>
<reference evidence="1 2" key="1">
    <citation type="submission" date="2018-12" db="EMBL/GenBank/DDBJ databases">
        <title>The Genome Submission of two Enterobacter spp. strains.</title>
        <authorList>
            <person name="Wu W."/>
            <person name="Wei L."/>
            <person name="Feng Y."/>
            <person name="Zong Z."/>
        </authorList>
    </citation>
    <scope>NUCLEOTIDE SEQUENCE [LARGE SCALE GENOMIC DNA]</scope>
    <source>
        <strain evidence="1 2">WCHEHu045002</strain>
    </source>
</reference>